<evidence type="ECO:0000313" key="2">
    <source>
        <dbReference type="Proteomes" id="UP000278733"/>
    </source>
</evidence>
<evidence type="ECO:0000313" key="1">
    <source>
        <dbReference type="EMBL" id="VEH67806.1"/>
    </source>
</evidence>
<proteinExistence type="predicted"/>
<reference evidence="1 2" key="1">
    <citation type="submission" date="2018-12" db="EMBL/GenBank/DDBJ databases">
        <authorList>
            <consortium name="Pathogen Informatics"/>
        </authorList>
    </citation>
    <scope>NUCLEOTIDE SEQUENCE [LARGE SCALE GENOMIC DNA]</scope>
    <source>
        <strain evidence="1 2">NCTC8284</strain>
    </source>
</reference>
<dbReference type="AlphaFoldDB" id="A0A3S4XV41"/>
<gene>
    <name evidence="1" type="ORF">NCTC8284_03014</name>
</gene>
<sequence length="66" mass="8078">MTKTYIYAAFQPTVWFEKEYSKVESISDPNVTRWGEPKEIYRLEADKTRKEERWWGYFIVGKYALF</sequence>
<organism evidence="1 2">
    <name type="scientific">Rodentibacter pneumotropicus</name>
    <dbReference type="NCBI Taxonomy" id="758"/>
    <lineage>
        <taxon>Bacteria</taxon>
        <taxon>Pseudomonadati</taxon>
        <taxon>Pseudomonadota</taxon>
        <taxon>Gammaproteobacteria</taxon>
        <taxon>Pasteurellales</taxon>
        <taxon>Pasteurellaceae</taxon>
        <taxon>Rodentibacter</taxon>
    </lineage>
</organism>
<name>A0A3S4XV41_9PAST</name>
<accession>A0A3S4XV41</accession>
<dbReference type="Proteomes" id="UP000278733">
    <property type="component" value="Chromosome"/>
</dbReference>
<protein>
    <submittedName>
        <fullName evidence="1">Uncharacterized protein</fullName>
    </submittedName>
</protein>
<dbReference type="EMBL" id="LR134405">
    <property type="protein sequence ID" value="VEH67806.1"/>
    <property type="molecule type" value="Genomic_DNA"/>
</dbReference>
<dbReference type="KEGG" id="rpne:NCTC8284_03014"/>